<reference evidence="4 5" key="1">
    <citation type="submission" date="2017-10" db="EMBL/GenBank/DDBJ databases">
        <title>Bacillus sp. nov., a halophilic bacterium isolated from a Keqin Lake.</title>
        <authorList>
            <person name="Wang H."/>
        </authorList>
    </citation>
    <scope>NUCLEOTIDE SEQUENCE [LARGE SCALE GENOMIC DNA]</scope>
    <source>
        <strain evidence="4 5">KCTC 13187</strain>
    </source>
</reference>
<accession>A0A3A9KJ92</accession>
<dbReference type="PANTHER" id="PTHR43420">
    <property type="entry name" value="ACETYLTRANSFERASE"/>
    <property type="match status" value="1"/>
</dbReference>
<dbReference type="InterPro" id="IPR016181">
    <property type="entry name" value="Acyl_CoA_acyltransferase"/>
</dbReference>
<proteinExistence type="predicted"/>
<dbReference type="InterPro" id="IPR000182">
    <property type="entry name" value="GNAT_dom"/>
</dbReference>
<dbReference type="SUPFAM" id="SSF55729">
    <property type="entry name" value="Acyl-CoA N-acyltransferases (Nat)"/>
    <property type="match status" value="1"/>
</dbReference>
<protein>
    <submittedName>
        <fullName evidence="4">GNAT family N-acetyltransferase</fullName>
    </submittedName>
</protein>
<comment type="caution">
    <text evidence="4">The sequence shown here is derived from an EMBL/GenBank/DDBJ whole genome shotgun (WGS) entry which is preliminary data.</text>
</comment>
<evidence type="ECO:0000256" key="2">
    <source>
        <dbReference type="ARBA" id="ARBA00023315"/>
    </source>
</evidence>
<dbReference type="Proteomes" id="UP000281498">
    <property type="component" value="Unassembled WGS sequence"/>
</dbReference>
<evidence type="ECO:0000313" key="4">
    <source>
        <dbReference type="EMBL" id="RKL67815.1"/>
    </source>
</evidence>
<sequence>MVERGQRSLYLDYLFLADESEVAVNKYINDGEMFSIYYRNDIVGVVLYVFHAQEVVELKNIALTPEYQGSGIGSLVLTDAFERYKRNGMIKIIVGTANSSIGNLALYQKAGFRISEIKKDFFKEYPTPIYEYGIRALDMVMLEKELIE</sequence>
<dbReference type="AlphaFoldDB" id="A0A3A9KJ92"/>
<dbReference type="PROSITE" id="PS51186">
    <property type="entry name" value="GNAT"/>
    <property type="match status" value="1"/>
</dbReference>
<dbReference type="Gene3D" id="3.40.630.30">
    <property type="match status" value="1"/>
</dbReference>
<evidence type="ECO:0000313" key="5">
    <source>
        <dbReference type="Proteomes" id="UP000281498"/>
    </source>
</evidence>
<evidence type="ECO:0000256" key="1">
    <source>
        <dbReference type="ARBA" id="ARBA00022679"/>
    </source>
</evidence>
<keyword evidence="2" id="KW-0012">Acyltransferase</keyword>
<name>A0A3A9KJ92_9BACI</name>
<dbReference type="OrthoDB" id="162775at2"/>
<dbReference type="Pfam" id="PF00583">
    <property type="entry name" value="Acetyltransf_1"/>
    <property type="match status" value="1"/>
</dbReference>
<dbReference type="EMBL" id="PDOE01000003">
    <property type="protein sequence ID" value="RKL67815.1"/>
    <property type="molecule type" value="Genomic_DNA"/>
</dbReference>
<evidence type="ECO:0000259" key="3">
    <source>
        <dbReference type="PROSITE" id="PS51186"/>
    </source>
</evidence>
<keyword evidence="1 4" id="KW-0808">Transferase</keyword>
<gene>
    <name evidence="4" type="ORF">CR203_08440</name>
</gene>
<keyword evidence="5" id="KW-1185">Reference proteome</keyword>
<dbReference type="CDD" id="cd04301">
    <property type="entry name" value="NAT_SF"/>
    <property type="match status" value="1"/>
</dbReference>
<dbReference type="GO" id="GO:0016747">
    <property type="term" value="F:acyltransferase activity, transferring groups other than amino-acyl groups"/>
    <property type="evidence" value="ECO:0007669"/>
    <property type="project" value="InterPro"/>
</dbReference>
<dbReference type="InterPro" id="IPR050680">
    <property type="entry name" value="YpeA/RimI_acetyltransf"/>
</dbReference>
<dbReference type="PANTHER" id="PTHR43420:SF47">
    <property type="entry name" value="N-ACETYLTRANSFERASE DOMAIN-CONTAINING PROTEIN"/>
    <property type="match status" value="1"/>
</dbReference>
<feature type="domain" description="N-acetyltransferase" evidence="3">
    <location>
        <begin position="1"/>
        <end position="144"/>
    </location>
</feature>
<organism evidence="4 5">
    <name type="scientific">Salipaludibacillus neizhouensis</name>
    <dbReference type="NCBI Taxonomy" id="885475"/>
    <lineage>
        <taxon>Bacteria</taxon>
        <taxon>Bacillati</taxon>
        <taxon>Bacillota</taxon>
        <taxon>Bacilli</taxon>
        <taxon>Bacillales</taxon>
        <taxon>Bacillaceae</taxon>
    </lineage>
</organism>